<dbReference type="InterPro" id="IPR007359">
    <property type="entry name" value="SigmaE_reg_RseC_MucC"/>
</dbReference>
<dbReference type="AlphaFoldDB" id="A0A1Y2K465"/>
<organism evidence="2 3">
    <name type="scientific">Magnetofaba australis IT-1</name>
    <dbReference type="NCBI Taxonomy" id="1434232"/>
    <lineage>
        <taxon>Bacteria</taxon>
        <taxon>Pseudomonadati</taxon>
        <taxon>Pseudomonadota</taxon>
        <taxon>Magnetococcia</taxon>
        <taxon>Magnetococcales</taxon>
        <taxon>Magnetococcaceae</taxon>
        <taxon>Magnetofaba</taxon>
    </lineage>
</organism>
<keyword evidence="1" id="KW-0472">Membrane</keyword>
<protein>
    <submittedName>
        <fullName evidence="2">Putative sigma-E factor regulatory protein RseC</fullName>
    </submittedName>
</protein>
<dbReference type="PANTHER" id="PTHR35867:SF1">
    <property type="entry name" value="PROTEIN RSEC"/>
    <property type="match status" value="1"/>
</dbReference>
<dbReference type="EMBL" id="LVJN01000019">
    <property type="protein sequence ID" value="OSM04130.1"/>
    <property type="molecule type" value="Genomic_DNA"/>
</dbReference>
<accession>A0A1Y2K465</accession>
<feature type="transmembrane region" description="Helical" evidence="1">
    <location>
        <begin position="29"/>
        <end position="52"/>
    </location>
</feature>
<evidence type="ECO:0000313" key="3">
    <source>
        <dbReference type="Proteomes" id="UP000194003"/>
    </source>
</evidence>
<evidence type="ECO:0000256" key="1">
    <source>
        <dbReference type="SAM" id="Phobius"/>
    </source>
</evidence>
<feature type="transmembrane region" description="Helical" evidence="1">
    <location>
        <begin position="58"/>
        <end position="78"/>
    </location>
</feature>
<evidence type="ECO:0000313" key="2">
    <source>
        <dbReference type="EMBL" id="OSM04130.1"/>
    </source>
</evidence>
<keyword evidence="1" id="KW-1133">Transmembrane helix</keyword>
<sequence>MQANNPKRIPQGRRVVLALSERQVLKSAFLVYILPVAAFLTTALLANAWLGADNSIDRGALITALAGVAGMAGSFLWLRRHDRRMRRDSRSRPTIIGVVG</sequence>
<dbReference type="Pfam" id="PF04246">
    <property type="entry name" value="RseC_MucC"/>
    <property type="match status" value="1"/>
</dbReference>
<reference evidence="2 3" key="1">
    <citation type="journal article" date="2016" name="BMC Genomics">
        <title>Combined genomic and structural analyses of a cultured magnetotactic bacterium reveals its niche adaptation to a dynamic environment.</title>
        <authorList>
            <person name="Araujo A.C."/>
            <person name="Morillo V."/>
            <person name="Cypriano J."/>
            <person name="Teixeira L.C."/>
            <person name="Leao P."/>
            <person name="Lyra S."/>
            <person name="Almeida L.G."/>
            <person name="Bazylinski D.A."/>
            <person name="Vasconcellos A.T."/>
            <person name="Abreu F."/>
            <person name="Lins U."/>
        </authorList>
    </citation>
    <scope>NUCLEOTIDE SEQUENCE [LARGE SCALE GENOMIC DNA]</scope>
    <source>
        <strain evidence="2 3">IT-1</strain>
    </source>
</reference>
<keyword evidence="3" id="KW-1185">Reference proteome</keyword>
<dbReference type="PANTHER" id="PTHR35867">
    <property type="entry name" value="PROTEIN RSEC"/>
    <property type="match status" value="1"/>
</dbReference>
<dbReference type="STRING" id="1434232.MAIT1_03596"/>
<gene>
    <name evidence="2" type="ORF">MAIT1_03596</name>
</gene>
<dbReference type="Proteomes" id="UP000194003">
    <property type="component" value="Unassembled WGS sequence"/>
</dbReference>
<proteinExistence type="predicted"/>
<keyword evidence="1" id="KW-0812">Transmembrane</keyword>
<name>A0A1Y2K465_9PROT</name>
<comment type="caution">
    <text evidence="2">The sequence shown here is derived from an EMBL/GenBank/DDBJ whole genome shotgun (WGS) entry which is preliminary data.</text>
</comment>